<accession>A0AA36BLI5</accession>
<evidence type="ECO:0000313" key="1">
    <source>
        <dbReference type="EMBL" id="CAI9736545.1"/>
    </source>
</evidence>
<gene>
    <name evidence="1" type="ORF">OCTVUL_1B027177</name>
</gene>
<name>A0AA36BLI5_OCTVU</name>
<dbReference type="EMBL" id="OX597832">
    <property type="protein sequence ID" value="CAI9736545.1"/>
    <property type="molecule type" value="Genomic_DNA"/>
</dbReference>
<evidence type="ECO:0000313" key="2">
    <source>
        <dbReference type="Proteomes" id="UP001162480"/>
    </source>
</evidence>
<reference evidence="1" key="1">
    <citation type="submission" date="2023-08" db="EMBL/GenBank/DDBJ databases">
        <authorList>
            <person name="Alioto T."/>
            <person name="Alioto T."/>
            <person name="Gomez Garrido J."/>
        </authorList>
    </citation>
    <scope>NUCLEOTIDE SEQUENCE</scope>
</reference>
<dbReference type="AlphaFoldDB" id="A0AA36BLI5"/>
<keyword evidence="2" id="KW-1185">Reference proteome</keyword>
<proteinExistence type="predicted"/>
<sequence length="81" mass="9452">MGEVRGISNVVTDLPHEPFAHLSDFRLLKIFQWPECMFRSLDPHNVVDGSLSDGDNLRYLNYYKRATHLNELLNTFHSFSQ</sequence>
<protein>
    <submittedName>
        <fullName evidence="1">Uncharacterized protein</fullName>
    </submittedName>
</protein>
<dbReference type="Proteomes" id="UP001162480">
    <property type="component" value="Chromosome 19"/>
</dbReference>
<organism evidence="1 2">
    <name type="scientific">Octopus vulgaris</name>
    <name type="common">Common octopus</name>
    <dbReference type="NCBI Taxonomy" id="6645"/>
    <lineage>
        <taxon>Eukaryota</taxon>
        <taxon>Metazoa</taxon>
        <taxon>Spiralia</taxon>
        <taxon>Lophotrochozoa</taxon>
        <taxon>Mollusca</taxon>
        <taxon>Cephalopoda</taxon>
        <taxon>Coleoidea</taxon>
        <taxon>Octopodiformes</taxon>
        <taxon>Octopoda</taxon>
        <taxon>Incirrata</taxon>
        <taxon>Octopodidae</taxon>
        <taxon>Octopus</taxon>
    </lineage>
</organism>